<feature type="signal peptide" evidence="2">
    <location>
        <begin position="1"/>
        <end position="17"/>
    </location>
</feature>
<evidence type="ECO:0000313" key="4">
    <source>
        <dbReference type="EMBL" id="KAG5666112.1"/>
    </source>
</evidence>
<organism evidence="4 5">
    <name type="scientific">Polypedilum vanderplanki</name>
    <name type="common">Sleeping chironomid midge</name>
    <dbReference type="NCBI Taxonomy" id="319348"/>
    <lineage>
        <taxon>Eukaryota</taxon>
        <taxon>Metazoa</taxon>
        <taxon>Ecdysozoa</taxon>
        <taxon>Arthropoda</taxon>
        <taxon>Hexapoda</taxon>
        <taxon>Insecta</taxon>
        <taxon>Pterygota</taxon>
        <taxon>Neoptera</taxon>
        <taxon>Endopterygota</taxon>
        <taxon>Diptera</taxon>
        <taxon>Nematocera</taxon>
        <taxon>Chironomoidea</taxon>
        <taxon>Chironomidae</taxon>
        <taxon>Chironominae</taxon>
        <taxon>Polypedilum</taxon>
        <taxon>Polypedilum</taxon>
    </lineage>
</organism>
<evidence type="ECO:0000313" key="5">
    <source>
        <dbReference type="Proteomes" id="UP001107558"/>
    </source>
</evidence>
<keyword evidence="5" id="KW-1185">Reference proteome</keyword>
<feature type="domain" description="EGF-like" evidence="3">
    <location>
        <begin position="81"/>
        <end position="119"/>
    </location>
</feature>
<reference evidence="4" key="1">
    <citation type="submission" date="2021-03" db="EMBL/GenBank/DDBJ databases">
        <title>Chromosome level genome of the anhydrobiotic midge Polypedilum vanderplanki.</title>
        <authorList>
            <person name="Yoshida Y."/>
            <person name="Kikawada T."/>
            <person name="Gusev O."/>
        </authorList>
    </citation>
    <scope>NUCLEOTIDE SEQUENCE</scope>
    <source>
        <strain evidence="4">NIAS01</strain>
        <tissue evidence="4">Whole body or cell culture</tissue>
    </source>
</reference>
<evidence type="ECO:0000259" key="3">
    <source>
        <dbReference type="PROSITE" id="PS50026"/>
    </source>
</evidence>
<dbReference type="InterPro" id="IPR000742">
    <property type="entry name" value="EGF"/>
</dbReference>
<dbReference type="PROSITE" id="PS50026">
    <property type="entry name" value="EGF_3"/>
    <property type="match status" value="2"/>
</dbReference>
<comment type="caution">
    <text evidence="4">The sequence shown here is derived from an EMBL/GenBank/DDBJ whole genome shotgun (WGS) entry which is preliminary data.</text>
</comment>
<sequence length="462" mass="51524">MKVKILIFLLLNKFTNAQDFRACQTNSDCWPTEICQYDECVDLCFACVDNTTCTIIDDQGICKCEKGFFGNPHLKCYKFDEISPCNPNLCGPNSKCFENNGDPYCECLEGFVNFPPTCRRSCQSNDDCETSEKCDYNSECINPCEEHSCGENAECNLSSDKEPFCKCKKNFFGDPQKLCHIFDKNHSCTNQNPCGPNSNCIENDEVLGSYCKCLSGFGNFPPNCLKICEESDECKENEFCSSNKFCEKLDELEICGENSVLRIDETKTKIYCSCKEGFYPEANVGCRKKTENDPEIPIELIAEKTEEICKNKCGKDAYCDEISKSCKCSQSYTGNPYNLCIPYDVDDPTDACIPNICGPYSICKALNETNAKCACIEGYGKGPGCTSCKSSADCDAHEICVDGKCIENVCENFCGLYANCNVYNGKFECSCKVKLNQQPYKRCGSGKKTRLSLKTAHALASW</sequence>
<dbReference type="PROSITE" id="PS01186">
    <property type="entry name" value="EGF_2"/>
    <property type="match status" value="2"/>
</dbReference>
<feature type="chain" id="PRO_5039934521" description="EGF-like domain-containing protein" evidence="2">
    <location>
        <begin position="18"/>
        <end position="462"/>
    </location>
</feature>
<keyword evidence="1" id="KW-1015">Disulfide bond</keyword>
<name>A0A9J6B940_POLVA</name>
<dbReference type="Proteomes" id="UP001107558">
    <property type="component" value="Unassembled WGS sequence"/>
</dbReference>
<evidence type="ECO:0000256" key="2">
    <source>
        <dbReference type="SAM" id="SignalP"/>
    </source>
</evidence>
<gene>
    <name evidence="4" type="ORF">PVAND_017806</name>
</gene>
<dbReference type="OrthoDB" id="4405280at2759"/>
<feature type="domain" description="EGF-like" evidence="3">
    <location>
        <begin position="184"/>
        <end position="225"/>
    </location>
</feature>
<feature type="disulfide bond" evidence="1">
    <location>
        <begin position="194"/>
        <end position="211"/>
    </location>
</feature>
<protein>
    <recommendedName>
        <fullName evidence="3">EGF-like domain-containing protein</fullName>
    </recommendedName>
</protein>
<accession>A0A9J6B940</accession>
<dbReference type="EMBL" id="JADBJN010000108">
    <property type="protein sequence ID" value="KAG5666112.1"/>
    <property type="molecule type" value="Genomic_DNA"/>
</dbReference>
<proteinExistence type="predicted"/>
<dbReference type="AlphaFoldDB" id="A0A9J6B940"/>
<comment type="caution">
    <text evidence="1">Lacks conserved residue(s) required for the propagation of feature annotation.</text>
</comment>
<dbReference type="SMART" id="SM00181">
    <property type="entry name" value="EGF"/>
    <property type="match status" value="7"/>
</dbReference>
<keyword evidence="2" id="KW-0732">Signal</keyword>
<dbReference type="PANTHER" id="PTHR22963">
    <property type="entry name" value="ENDOGLIN-RELATED"/>
    <property type="match status" value="1"/>
</dbReference>
<evidence type="ECO:0000256" key="1">
    <source>
        <dbReference type="PROSITE-ProRule" id="PRU00076"/>
    </source>
</evidence>
<dbReference type="PANTHER" id="PTHR22963:SF39">
    <property type="entry name" value="DUMPY"/>
    <property type="match status" value="1"/>
</dbReference>
<keyword evidence="1" id="KW-0245">EGF-like domain</keyword>